<evidence type="ECO:0000313" key="3">
    <source>
        <dbReference type="Proteomes" id="UP000013070"/>
    </source>
</evidence>
<keyword evidence="3" id="KW-1185">Reference proteome</keyword>
<comment type="caution">
    <text evidence="2">The sequence shown here is derived from an EMBL/GenBank/DDBJ whole genome shotgun (WGS) entry which is preliminary data.</text>
</comment>
<organism evidence="2 3">
    <name type="scientific">Acinetobacter variabilis</name>
    <dbReference type="NCBI Taxonomy" id="70346"/>
    <lineage>
        <taxon>Bacteria</taxon>
        <taxon>Pseudomonadati</taxon>
        <taxon>Pseudomonadota</taxon>
        <taxon>Gammaproteobacteria</taxon>
        <taxon>Moraxellales</taxon>
        <taxon>Moraxellaceae</taxon>
        <taxon>Acinetobacter</taxon>
    </lineage>
</organism>
<keyword evidence="1" id="KW-0472">Membrane</keyword>
<name>N8WX76_9GAMM</name>
<feature type="transmembrane region" description="Helical" evidence="1">
    <location>
        <begin position="140"/>
        <end position="158"/>
    </location>
</feature>
<evidence type="ECO:0008006" key="4">
    <source>
        <dbReference type="Google" id="ProtNLM"/>
    </source>
</evidence>
<keyword evidence="1" id="KW-1133">Transmembrane helix</keyword>
<sequence length="256" mass="29612">MIDHRLSGKHLISLGVLVAAIIVASIQPLEMQSYLLHQTGTLFMIGMLIFCLYKIGLSFLSFNLYILFLFIHIVAAHYLYSYVPYNDWIQTLFGFDLNALIGWSRNMFDRFVHLVFGLLLYPVFYRLFQVWLPQQKPFTIFLLVIQFVMATSLIYEWIEWLIAIGLSPEQAESYNGQQGGMWDAHKDILLATVGAMFTAGIKDLDFIFSYFKLWKWAISLPIIFHFLQFITRQYLAVINIIGGIGILNLMCVHNST</sequence>
<accession>N8WX76</accession>
<dbReference type="PATRIC" id="fig|1217710.3.peg.1476"/>
<protein>
    <recommendedName>
        <fullName evidence="4">DUF2238 domain-containing protein</fullName>
    </recommendedName>
</protein>
<evidence type="ECO:0000313" key="2">
    <source>
        <dbReference type="EMBL" id="ENU99504.1"/>
    </source>
</evidence>
<reference evidence="2 3" key="1">
    <citation type="submission" date="2013-02" db="EMBL/GenBank/DDBJ databases">
        <title>The Genome Sequence of Acinetobacter sp. NIPH 899.</title>
        <authorList>
            <consortium name="The Broad Institute Genome Sequencing Platform"/>
            <consortium name="The Broad Institute Genome Sequencing Center for Infectious Disease"/>
            <person name="Cerqueira G."/>
            <person name="Feldgarden M."/>
            <person name="Courvalin P."/>
            <person name="Perichon B."/>
            <person name="Grillot-Courvalin C."/>
            <person name="Clermont D."/>
            <person name="Rocha E."/>
            <person name="Yoon E.-J."/>
            <person name="Nemec A."/>
            <person name="Walker B."/>
            <person name="Young S.K."/>
            <person name="Zeng Q."/>
            <person name="Gargeya S."/>
            <person name="Fitzgerald M."/>
            <person name="Haas B."/>
            <person name="Abouelleil A."/>
            <person name="Alvarado L."/>
            <person name="Arachchi H.M."/>
            <person name="Berlin A.M."/>
            <person name="Chapman S.B."/>
            <person name="Dewar J."/>
            <person name="Goldberg J."/>
            <person name="Griggs A."/>
            <person name="Gujja S."/>
            <person name="Hansen M."/>
            <person name="Howarth C."/>
            <person name="Imamovic A."/>
            <person name="Larimer J."/>
            <person name="McCowan C."/>
            <person name="Murphy C."/>
            <person name="Neiman D."/>
            <person name="Pearson M."/>
            <person name="Priest M."/>
            <person name="Roberts A."/>
            <person name="Saif S."/>
            <person name="Shea T."/>
            <person name="Sisk P."/>
            <person name="Sykes S."/>
            <person name="Wortman J."/>
            <person name="Nusbaum C."/>
            <person name="Birren B."/>
        </authorList>
    </citation>
    <scope>NUCLEOTIDE SEQUENCE [LARGE SCALE GENOMIC DNA]</scope>
    <source>
        <strain evidence="2 3">NIPH 899</strain>
    </source>
</reference>
<dbReference type="HOGENOM" id="CLU_087528_1_0_6"/>
<feature type="transmembrane region" description="Helical" evidence="1">
    <location>
        <begin position="12"/>
        <end position="29"/>
    </location>
</feature>
<dbReference type="Proteomes" id="UP000013070">
    <property type="component" value="Unassembled WGS sequence"/>
</dbReference>
<proteinExistence type="predicted"/>
<gene>
    <name evidence="2" type="ORF">F969_01560</name>
</gene>
<feature type="transmembrane region" description="Helical" evidence="1">
    <location>
        <begin position="111"/>
        <end position="128"/>
    </location>
</feature>
<feature type="transmembrane region" description="Helical" evidence="1">
    <location>
        <begin position="206"/>
        <end position="227"/>
    </location>
</feature>
<keyword evidence="1" id="KW-0812">Transmembrane</keyword>
<dbReference type="EMBL" id="APPE01000049">
    <property type="protein sequence ID" value="ENU99504.1"/>
    <property type="molecule type" value="Genomic_DNA"/>
</dbReference>
<dbReference type="InterPro" id="IPR014509">
    <property type="entry name" value="YjdF-like"/>
</dbReference>
<dbReference type="Pfam" id="PF09997">
    <property type="entry name" value="DUF2238"/>
    <property type="match status" value="1"/>
</dbReference>
<feature type="transmembrane region" description="Helical" evidence="1">
    <location>
        <begin position="35"/>
        <end position="55"/>
    </location>
</feature>
<feature type="transmembrane region" description="Helical" evidence="1">
    <location>
        <begin position="234"/>
        <end position="255"/>
    </location>
</feature>
<evidence type="ECO:0000256" key="1">
    <source>
        <dbReference type="SAM" id="Phobius"/>
    </source>
</evidence>
<feature type="transmembrane region" description="Helical" evidence="1">
    <location>
        <begin position="62"/>
        <end position="80"/>
    </location>
</feature>
<dbReference type="eggNOG" id="COG3647">
    <property type="taxonomic scope" value="Bacteria"/>
</dbReference>
<dbReference type="AlphaFoldDB" id="N8WX76"/>